<evidence type="ECO:0000256" key="1">
    <source>
        <dbReference type="SAM" id="MobiDB-lite"/>
    </source>
</evidence>
<organism evidence="2 3">
    <name type="scientific">Dissophora globulifera</name>
    <dbReference type="NCBI Taxonomy" id="979702"/>
    <lineage>
        <taxon>Eukaryota</taxon>
        <taxon>Fungi</taxon>
        <taxon>Fungi incertae sedis</taxon>
        <taxon>Mucoromycota</taxon>
        <taxon>Mortierellomycotina</taxon>
        <taxon>Mortierellomycetes</taxon>
        <taxon>Mortierellales</taxon>
        <taxon>Mortierellaceae</taxon>
        <taxon>Dissophora</taxon>
    </lineage>
</organism>
<feature type="region of interest" description="Disordered" evidence="1">
    <location>
        <begin position="20"/>
        <end position="44"/>
    </location>
</feature>
<name>A0A9P6ULL0_9FUNG</name>
<reference evidence="2" key="1">
    <citation type="journal article" date="2020" name="Fungal Divers.">
        <title>Resolving the Mortierellaceae phylogeny through synthesis of multi-gene phylogenetics and phylogenomics.</title>
        <authorList>
            <person name="Vandepol N."/>
            <person name="Liber J."/>
            <person name="Desiro A."/>
            <person name="Na H."/>
            <person name="Kennedy M."/>
            <person name="Barry K."/>
            <person name="Grigoriev I.V."/>
            <person name="Miller A.N."/>
            <person name="O'Donnell K."/>
            <person name="Stajich J.E."/>
            <person name="Bonito G."/>
        </authorList>
    </citation>
    <scope>NUCLEOTIDE SEQUENCE</scope>
    <source>
        <strain evidence="2">REB-010B</strain>
    </source>
</reference>
<evidence type="ECO:0000313" key="3">
    <source>
        <dbReference type="Proteomes" id="UP000738325"/>
    </source>
</evidence>
<proteinExistence type="predicted"/>
<keyword evidence="3" id="KW-1185">Reference proteome</keyword>
<gene>
    <name evidence="2" type="ORF">BGZ99_000402</name>
</gene>
<protein>
    <submittedName>
        <fullName evidence="2">Uncharacterized protein</fullName>
    </submittedName>
</protein>
<accession>A0A9P6ULL0</accession>
<evidence type="ECO:0000313" key="2">
    <source>
        <dbReference type="EMBL" id="KAG0310406.1"/>
    </source>
</evidence>
<dbReference type="EMBL" id="JAAAIP010001074">
    <property type="protein sequence ID" value="KAG0310406.1"/>
    <property type="molecule type" value="Genomic_DNA"/>
</dbReference>
<comment type="caution">
    <text evidence="2">The sequence shown here is derived from an EMBL/GenBank/DDBJ whole genome shotgun (WGS) entry which is preliminary data.</text>
</comment>
<feature type="non-terminal residue" evidence="2">
    <location>
        <position position="69"/>
    </location>
</feature>
<dbReference type="Proteomes" id="UP000738325">
    <property type="component" value="Unassembled WGS sequence"/>
</dbReference>
<sequence>MSTNITAHRRPLMASNSIGAMANGAENQPPNAPEHTVESAPQEDLDSPFLSSRVINVSGPASVTIAVAA</sequence>
<dbReference type="AlphaFoldDB" id="A0A9P6ULL0"/>